<evidence type="ECO:0000256" key="7">
    <source>
        <dbReference type="ARBA" id="ARBA00022801"/>
    </source>
</evidence>
<proteinExistence type="predicted"/>
<evidence type="ECO:0000256" key="5">
    <source>
        <dbReference type="ARBA" id="ARBA00022722"/>
    </source>
</evidence>
<dbReference type="Gene3D" id="2.40.50.40">
    <property type="match status" value="1"/>
</dbReference>
<protein>
    <recommendedName>
        <fullName evidence="1">RNA-directed DNA polymerase</fullName>
        <ecNumber evidence="1">2.7.7.49</ecNumber>
    </recommendedName>
</protein>
<dbReference type="SUPFAM" id="SSF56672">
    <property type="entry name" value="DNA/RNA polymerases"/>
    <property type="match status" value="1"/>
</dbReference>
<dbReference type="GO" id="GO:0015074">
    <property type="term" value="P:DNA integration"/>
    <property type="evidence" value="ECO:0007669"/>
    <property type="project" value="InterPro"/>
</dbReference>
<keyword evidence="5" id="KW-0540">Nuclease</keyword>
<reference evidence="12" key="1">
    <citation type="submission" date="2020-06" db="EMBL/GenBank/DDBJ databases">
        <authorList>
            <person name="Li T."/>
            <person name="Hu X."/>
            <person name="Zhang T."/>
            <person name="Song X."/>
            <person name="Zhang H."/>
            <person name="Dai N."/>
            <person name="Sheng W."/>
            <person name="Hou X."/>
            <person name="Wei L."/>
        </authorList>
    </citation>
    <scope>NUCLEOTIDE SEQUENCE</scope>
    <source>
        <strain evidence="12">K16</strain>
        <tissue evidence="12">Leaf</tissue>
    </source>
</reference>
<dbReference type="InterPro" id="IPR021109">
    <property type="entry name" value="Peptidase_aspartic_dom_sf"/>
</dbReference>
<dbReference type="InterPro" id="IPR012337">
    <property type="entry name" value="RNaseH-like_sf"/>
</dbReference>
<dbReference type="InterPro" id="IPR000477">
    <property type="entry name" value="RT_dom"/>
</dbReference>
<reference evidence="12" key="2">
    <citation type="journal article" date="2024" name="Plant">
        <title>Genomic evolution and insights into agronomic trait innovations of Sesamum species.</title>
        <authorList>
            <person name="Miao H."/>
            <person name="Wang L."/>
            <person name="Qu L."/>
            <person name="Liu H."/>
            <person name="Sun Y."/>
            <person name="Le M."/>
            <person name="Wang Q."/>
            <person name="Wei S."/>
            <person name="Zheng Y."/>
            <person name="Lin W."/>
            <person name="Duan Y."/>
            <person name="Cao H."/>
            <person name="Xiong S."/>
            <person name="Wang X."/>
            <person name="Wei L."/>
            <person name="Li C."/>
            <person name="Ma Q."/>
            <person name="Ju M."/>
            <person name="Zhao R."/>
            <person name="Li G."/>
            <person name="Mu C."/>
            <person name="Tian Q."/>
            <person name="Mei H."/>
            <person name="Zhang T."/>
            <person name="Gao T."/>
            <person name="Zhang H."/>
        </authorList>
    </citation>
    <scope>NUCLEOTIDE SEQUENCE</scope>
    <source>
        <strain evidence="12">K16</strain>
    </source>
</reference>
<dbReference type="InterPro" id="IPR043502">
    <property type="entry name" value="DNA/RNA_pol_sf"/>
</dbReference>
<feature type="domain" description="Reverse transcriptase" evidence="10">
    <location>
        <begin position="244"/>
        <end position="423"/>
    </location>
</feature>
<dbReference type="InterPro" id="IPR041588">
    <property type="entry name" value="Integrase_H2C2"/>
</dbReference>
<keyword evidence="6" id="KW-0255">Endonuclease</keyword>
<accession>A0AAE2C3U4</accession>
<dbReference type="InterPro" id="IPR023780">
    <property type="entry name" value="Chromo_domain"/>
</dbReference>
<dbReference type="PANTHER" id="PTHR37984">
    <property type="entry name" value="PROTEIN CBG26694"/>
    <property type="match status" value="1"/>
</dbReference>
<evidence type="ECO:0000256" key="1">
    <source>
        <dbReference type="ARBA" id="ARBA00012493"/>
    </source>
</evidence>
<evidence type="ECO:0000256" key="2">
    <source>
        <dbReference type="ARBA" id="ARBA00022670"/>
    </source>
</evidence>
<dbReference type="SUPFAM" id="SSF53098">
    <property type="entry name" value="Ribonuclease H-like"/>
    <property type="match status" value="1"/>
</dbReference>
<keyword evidence="3" id="KW-0808">Transferase</keyword>
<dbReference type="PANTHER" id="PTHR37984:SF5">
    <property type="entry name" value="PROTEIN NYNRIN-LIKE"/>
    <property type="match status" value="1"/>
</dbReference>
<dbReference type="Gene3D" id="3.30.70.270">
    <property type="match status" value="2"/>
</dbReference>
<dbReference type="PROSITE" id="PS50878">
    <property type="entry name" value="RT_POL"/>
    <property type="match status" value="1"/>
</dbReference>
<dbReference type="Pfam" id="PF00385">
    <property type="entry name" value="Chromo"/>
    <property type="match status" value="1"/>
</dbReference>
<evidence type="ECO:0000256" key="4">
    <source>
        <dbReference type="ARBA" id="ARBA00022695"/>
    </source>
</evidence>
<keyword evidence="13" id="KW-1185">Reference proteome</keyword>
<evidence type="ECO:0000259" key="11">
    <source>
        <dbReference type="PROSITE" id="PS50994"/>
    </source>
</evidence>
<dbReference type="FunFam" id="1.10.340.70:FF:000001">
    <property type="entry name" value="Retrovirus-related Pol polyprotein from transposon gypsy-like Protein"/>
    <property type="match status" value="1"/>
</dbReference>
<evidence type="ECO:0000313" key="12">
    <source>
        <dbReference type="EMBL" id="KAK4407690.1"/>
    </source>
</evidence>
<evidence type="ECO:0000313" key="13">
    <source>
        <dbReference type="Proteomes" id="UP001289374"/>
    </source>
</evidence>
<keyword evidence="2" id="KW-0645">Protease</keyword>
<dbReference type="AlphaFoldDB" id="A0AAE2C3U4"/>
<dbReference type="SUPFAM" id="SSF54160">
    <property type="entry name" value="Chromo domain-like"/>
    <property type="match status" value="1"/>
</dbReference>
<evidence type="ECO:0000259" key="10">
    <source>
        <dbReference type="PROSITE" id="PS50878"/>
    </source>
</evidence>
<dbReference type="Pfam" id="PF17921">
    <property type="entry name" value="Integrase_H2C2"/>
    <property type="match status" value="1"/>
</dbReference>
<dbReference type="InterPro" id="IPR036397">
    <property type="entry name" value="RNaseH_sf"/>
</dbReference>
<dbReference type="GO" id="GO:0006508">
    <property type="term" value="P:proteolysis"/>
    <property type="evidence" value="ECO:0007669"/>
    <property type="project" value="UniProtKB-KW"/>
</dbReference>
<comment type="caution">
    <text evidence="12">The sequence shown here is derived from an EMBL/GenBank/DDBJ whole genome shotgun (WGS) entry which is preliminary data.</text>
</comment>
<gene>
    <name evidence="12" type="ORF">Sango_0350000</name>
</gene>
<dbReference type="Pfam" id="PF00665">
    <property type="entry name" value="rve"/>
    <property type="match status" value="1"/>
</dbReference>
<dbReference type="Gene3D" id="3.30.420.10">
    <property type="entry name" value="Ribonuclease H-like superfamily/Ribonuclease H"/>
    <property type="match status" value="1"/>
</dbReference>
<feature type="domain" description="Chromo" evidence="9">
    <location>
        <begin position="916"/>
        <end position="954"/>
    </location>
</feature>
<evidence type="ECO:0000259" key="9">
    <source>
        <dbReference type="PROSITE" id="PS50013"/>
    </source>
</evidence>
<dbReference type="PROSITE" id="PS50994">
    <property type="entry name" value="INTEGRASE"/>
    <property type="match status" value="1"/>
</dbReference>
<dbReference type="InterPro" id="IPR041373">
    <property type="entry name" value="RT_RNaseH"/>
</dbReference>
<sequence length="991" mass="113664">MYCLLTEDEALDGTDDEDPPMDLNEENMEISINALNGNTDFNTFRVKGKAYGHELQILIDGGNTHCFLDEMMANRLGCELEQTTPMVVSVADGRQMVSQCVLSKFLMGDPSPVEYDYNAMTITVSKNGKKWGLQALKQRSELHLITTKGMTKLMKEGAYGFVEQLHLIAVVPVTRTSLLTQDTSLSTQLTAYSDIFEEPQGLPPQRTIQHQIVLKPDAVLKKMHPYRYSYSQKNEIETIVKSMLKQGIIQPNQSPFGSPILLVKKKDGTWRMCIDYRYLNSLTVKYNFPIPIIDELLDELHGACYFSKIDLRSGYFQIRMSKDDVQKTSFVTHQGHYEFLVMPFSLCNAPSTFQSLANNVFAPYLRKFILVFFDDILVYSKTWSDHLAQLQITLELVRQHQLFAKQSKCDFGKESVEYLGHIISKDGVSTDPSKVECMKEWPLPRSVKELRGFLGLTGYYPKFIKSYGILSKPLSELLRKDSFKWTYACDKGIGTVLMQEQRPIAYLSKGLSTRNQGLSMYEKEFLAILHAVHKWKHYLCGHHFFVIKTDHQSLKHILEQKVDTALQQKWISKLLGLDYEKSYEHDAEFLPIIQAKIVQGATQPSFTLQGGVLRNDNKICVGQGSKLRDKIIGTLHDSAIGGHSGIQGTYQRLKAMFYWPKLKEDVTKWLQACDICQRSKAEHMLYPGLLLPLPIPNQAWASISMDFIEGLPKSEGKDCILVIVDCLTKYSHFLSLTHPFTAEGVAKVFMDHIHKLHGLPISIVTDRDKVFTSSFWKEFFKLLGTTLSFSTTYHPQTDGQTERLNQCIDNYMRCMCHLRPKQWNQWLSLAEYWYNTNFHTSLKLTPFQALYGYPPGPLTIDPYIPSIQLEVDEYLTERGKLIELLKHNLKEAQNRMNVYADKHRTEEVLRVYPAKLLARRLISRRNMAVPQVLVQWENYSESDATWEDYYDIICKFPDVDIDPQGRGSNLPGGNVMSGWRMKTESQQFVSD</sequence>
<name>A0AAE2C3U4_9LAMI</name>
<organism evidence="12 13">
    <name type="scientific">Sesamum angolense</name>
    <dbReference type="NCBI Taxonomy" id="2727404"/>
    <lineage>
        <taxon>Eukaryota</taxon>
        <taxon>Viridiplantae</taxon>
        <taxon>Streptophyta</taxon>
        <taxon>Embryophyta</taxon>
        <taxon>Tracheophyta</taxon>
        <taxon>Spermatophyta</taxon>
        <taxon>Magnoliopsida</taxon>
        <taxon>eudicotyledons</taxon>
        <taxon>Gunneridae</taxon>
        <taxon>Pentapetalae</taxon>
        <taxon>asterids</taxon>
        <taxon>lamiids</taxon>
        <taxon>Lamiales</taxon>
        <taxon>Pedaliaceae</taxon>
        <taxon>Sesamum</taxon>
    </lineage>
</organism>
<dbReference type="Pfam" id="PF17917">
    <property type="entry name" value="RT_RNaseH"/>
    <property type="match status" value="1"/>
</dbReference>
<dbReference type="GO" id="GO:0004519">
    <property type="term" value="F:endonuclease activity"/>
    <property type="evidence" value="ECO:0007669"/>
    <property type="project" value="UniProtKB-KW"/>
</dbReference>
<dbReference type="InterPro" id="IPR000953">
    <property type="entry name" value="Chromo/chromo_shadow_dom"/>
</dbReference>
<keyword evidence="4" id="KW-0548">Nucleotidyltransferase</keyword>
<dbReference type="Gene3D" id="2.40.70.10">
    <property type="entry name" value="Acid Proteases"/>
    <property type="match status" value="1"/>
</dbReference>
<evidence type="ECO:0000256" key="3">
    <source>
        <dbReference type="ARBA" id="ARBA00022679"/>
    </source>
</evidence>
<dbReference type="EC" id="2.7.7.49" evidence="1"/>
<dbReference type="InterPro" id="IPR043128">
    <property type="entry name" value="Rev_trsase/Diguanyl_cyclase"/>
</dbReference>
<evidence type="ECO:0000256" key="6">
    <source>
        <dbReference type="ARBA" id="ARBA00022759"/>
    </source>
</evidence>
<feature type="domain" description="Integrase catalytic" evidence="11">
    <location>
        <begin position="692"/>
        <end position="854"/>
    </location>
</feature>
<dbReference type="CDD" id="cd09274">
    <property type="entry name" value="RNase_HI_RT_Ty3"/>
    <property type="match status" value="1"/>
</dbReference>
<dbReference type="GO" id="GO:0008233">
    <property type="term" value="F:peptidase activity"/>
    <property type="evidence" value="ECO:0007669"/>
    <property type="project" value="UniProtKB-KW"/>
</dbReference>
<keyword evidence="7" id="KW-0378">Hydrolase</keyword>
<evidence type="ECO:0000256" key="8">
    <source>
        <dbReference type="ARBA" id="ARBA00022918"/>
    </source>
</evidence>
<dbReference type="GO" id="GO:0003676">
    <property type="term" value="F:nucleic acid binding"/>
    <property type="evidence" value="ECO:0007669"/>
    <property type="project" value="InterPro"/>
</dbReference>
<dbReference type="Gene3D" id="1.10.340.70">
    <property type="match status" value="1"/>
</dbReference>
<dbReference type="Pfam" id="PF00078">
    <property type="entry name" value="RVT_1"/>
    <property type="match status" value="1"/>
</dbReference>
<dbReference type="EMBL" id="JACGWL010000002">
    <property type="protein sequence ID" value="KAK4407690.1"/>
    <property type="molecule type" value="Genomic_DNA"/>
</dbReference>
<dbReference type="Gene3D" id="3.10.10.10">
    <property type="entry name" value="HIV Type 1 Reverse Transcriptase, subunit A, domain 1"/>
    <property type="match status" value="1"/>
</dbReference>
<dbReference type="GO" id="GO:0003964">
    <property type="term" value="F:RNA-directed DNA polymerase activity"/>
    <property type="evidence" value="ECO:0007669"/>
    <property type="project" value="UniProtKB-KW"/>
</dbReference>
<dbReference type="InterPro" id="IPR050951">
    <property type="entry name" value="Retrovirus_Pol_polyprotein"/>
</dbReference>
<dbReference type="CDD" id="cd01647">
    <property type="entry name" value="RT_LTR"/>
    <property type="match status" value="1"/>
</dbReference>
<dbReference type="FunFam" id="3.10.10.10:FF:000007">
    <property type="entry name" value="Retrovirus-related Pol polyprotein from transposon 17.6-like Protein"/>
    <property type="match status" value="1"/>
</dbReference>
<dbReference type="InterPro" id="IPR016197">
    <property type="entry name" value="Chromo-like_dom_sf"/>
</dbReference>
<keyword evidence="8" id="KW-0695">RNA-directed DNA polymerase</keyword>
<dbReference type="Proteomes" id="UP001289374">
    <property type="component" value="Unassembled WGS sequence"/>
</dbReference>
<dbReference type="PROSITE" id="PS50013">
    <property type="entry name" value="CHROMO_2"/>
    <property type="match status" value="1"/>
</dbReference>
<dbReference type="InterPro" id="IPR001584">
    <property type="entry name" value="Integrase_cat-core"/>
</dbReference>